<evidence type="ECO:0000256" key="5">
    <source>
        <dbReference type="SAM" id="MobiDB-lite"/>
    </source>
</evidence>
<dbReference type="GO" id="GO:0005524">
    <property type="term" value="F:ATP binding"/>
    <property type="evidence" value="ECO:0007669"/>
    <property type="project" value="InterPro"/>
</dbReference>
<organism evidence="7 8">
    <name type="scientific">Trichoderma asperellum</name>
    <name type="common">Filamentous fungus</name>
    <dbReference type="NCBI Taxonomy" id="101201"/>
    <lineage>
        <taxon>Eukaryota</taxon>
        <taxon>Fungi</taxon>
        <taxon>Dikarya</taxon>
        <taxon>Ascomycota</taxon>
        <taxon>Pezizomycotina</taxon>
        <taxon>Sordariomycetes</taxon>
        <taxon>Hypocreomycetidae</taxon>
        <taxon>Hypocreales</taxon>
        <taxon>Hypocreaceae</taxon>
        <taxon>Trichoderma</taxon>
    </lineage>
</organism>
<dbReference type="EC" id="2.3.1.225" evidence="1"/>
<dbReference type="InterPro" id="IPR008271">
    <property type="entry name" value="Ser/Thr_kinase_AS"/>
</dbReference>
<feature type="region of interest" description="Disordered" evidence="5">
    <location>
        <begin position="191"/>
        <end position="219"/>
    </location>
</feature>
<dbReference type="EMBL" id="BLZH01000019">
    <property type="protein sequence ID" value="GFP60483.1"/>
    <property type="molecule type" value="Genomic_DNA"/>
</dbReference>
<evidence type="ECO:0000259" key="6">
    <source>
        <dbReference type="PROSITE" id="PS50011"/>
    </source>
</evidence>
<dbReference type="InterPro" id="IPR000719">
    <property type="entry name" value="Prot_kinase_dom"/>
</dbReference>
<comment type="caution">
    <text evidence="7">The sequence shown here is derived from an EMBL/GenBank/DDBJ whole genome shotgun (WGS) entry which is preliminary data.</text>
</comment>
<feature type="repeat" description="ANK" evidence="4">
    <location>
        <begin position="319"/>
        <end position="351"/>
    </location>
</feature>
<accession>A0A6V8RCX7</accession>
<dbReference type="InterPro" id="IPR036770">
    <property type="entry name" value="Ankyrin_rpt-contain_sf"/>
</dbReference>
<dbReference type="SUPFAM" id="SSF48403">
    <property type="entry name" value="Ankyrin repeat"/>
    <property type="match status" value="1"/>
</dbReference>
<dbReference type="Gene3D" id="1.25.40.20">
    <property type="entry name" value="Ankyrin repeat-containing domain"/>
    <property type="match status" value="2"/>
</dbReference>
<keyword evidence="2" id="KW-0677">Repeat</keyword>
<evidence type="ECO:0000256" key="2">
    <source>
        <dbReference type="ARBA" id="ARBA00022737"/>
    </source>
</evidence>
<protein>
    <recommendedName>
        <fullName evidence="1">protein S-acyltransferase</fullName>
        <ecNumber evidence="1">2.3.1.225</ecNumber>
    </recommendedName>
</protein>
<feature type="repeat" description="ANK" evidence="4">
    <location>
        <begin position="424"/>
        <end position="446"/>
    </location>
</feature>
<dbReference type="Proteomes" id="UP000517252">
    <property type="component" value="Unassembled WGS sequence"/>
</dbReference>
<dbReference type="OrthoDB" id="4892373at2759"/>
<dbReference type="PROSITE" id="PS50297">
    <property type="entry name" value="ANK_REP_REGION"/>
    <property type="match status" value="4"/>
</dbReference>
<dbReference type="InterPro" id="IPR011009">
    <property type="entry name" value="Kinase-like_dom_sf"/>
</dbReference>
<evidence type="ECO:0000256" key="1">
    <source>
        <dbReference type="ARBA" id="ARBA00012210"/>
    </source>
</evidence>
<evidence type="ECO:0000256" key="3">
    <source>
        <dbReference type="ARBA" id="ARBA00023043"/>
    </source>
</evidence>
<dbReference type="SMART" id="SM00220">
    <property type="entry name" value="S_TKc"/>
    <property type="match status" value="1"/>
</dbReference>
<keyword evidence="3 4" id="KW-0040">ANK repeat</keyword>
<dbReference type="PROSITE" id="PS50088">
    <property type="entry name" value="ANK_REPEAT"/>
    <property type="match status" value="5"/>
</dbReference>
<dbReference type="AlphaFoldDB" id="A0A6V8RCX7"/>
<dbReference type="InterPro" id="IPR002110">
    <property type="entry name" value="Ankyrin_rpt"/>
</dbReference>
<dbReference type="GO" id="GO:0019706">
    <property type="term" value="F:protein-cysteine S-palmitoyltransferase activity"/>
    <property type="evidence" value="ECO:0007669"/>
    <property type="project" value="UniProtKB-EC"/>
</dbReference>
<name>A0A6V8RCX7_TRIAP</name>
<dbReference type="PRINTS" id="PR01415">
    <property type="entry name" value="ANKYRIN"/>
</dbReference>
<dbReference type="PANTHER" id="PTHR24161">
    <property type="entry name" value="ANK_REP_REGION DOMAIN-CONTAINING PROTEIN-RELATED"/>
    <property type="match status" value="1"/>
</dbReference>
<dbReference type="PANTHER" id="PTHR24161:SF85">
    <property type="entry name" value="PALMITOYLTRANSFERASE HIP14"/>
    <property type="match status" value="1"/>
</dbReference>
<gene>
    <name evidence="7" type="ORF">TASIC1_0019002900</name>
</gene>
<feature type="repeat" description="ANK" evidence="4">
    <location>
        <begin position="388"/>
        <end position="409"/>
    </location>
</feature>
<evidence type="ECO:0000313" key="7">
    <source>
        <dbReference type="EMBL" id="GFP60483.1"/>
    </source>
</evidence>
<dbReference type="SMART" id="SM00248">
    <property type="entry name" value="ANK"/>
    <property type="match status" value="6"/>
</dbReference>
<dbReference type="SUPFAM" id="SSF56112">
    <property type="entry name" value="Protein kinase-like (PK-like)"/>
    <property type="match status" value="1"/>
</dbReference>
<reference evidence="7 8" key="1">
    <citation type="submission" date="2020-07" db="EMBL/GenBank/DDBJ databases">
        <title>Trichoderma asperellum IC-1 whole genome shotgun sequence.</title>
        <authorList>
            <person name="Kanamasa S."/>
            <person name="Takahashi H."/>
        </authorList>
    </citation>
    <scope>NUCLEOTIDE SEQUENCE [LARGE SCALE GENOMIC DNA]</scope>
    <source>
        <strain evidence="7 8">IC-1</strain>
    </source>
</reference>
<proteinExistence type="predicted"/>
<feature type="repeat" description="ANK" evidence="4">
    <location>
        <begin position="460"/>
        <end position="497"/>
    </location>
</feature>
<evidence type="ECO:0000313" key="8">
    <source>
        <dbReference type="Proteomes" id="UP000517252"/>
    </source>
</evidence>
<evidence type="ECO:0000256" key="4">
    <source>
        <dbReference type="PROSITE-ProRule" id="PRU00023"/>
    </source>
</evidence>
<dbReference type="CDD" id="cd00180">
    <property type="entry name" value="PKc"/>
    <property type="match status" value="1"/>
</dbReference>
<dbReference type="GO" id="GO:0004672">
    <property type="term" value="F:protein kinase activity"/>
    <property type="evidence" value="ECO:0007669"/>
    <property type="project" value="InterPro"/>
</dbReference>
<dbReference type="Pfam" id="PF12796">
    <property type="entry name" value="Ank_2"/>
    <property type="match status" value="2"/>
</dbReference>
<feature type="repeat" description="ANK" evidence="4">
    <location>
        <begin position="286"/>
        <end position="318"/>
    </location>
</feature>
<feature type="domain" description="Protein kinase" evidence="6">
    <location>
        <begin position="22"/>
        <end position="307"/>
    </location>
</feature>
<dbReference type="PROSITE" id="PS50011">
    <property type="entry name" value="PROTEIN_KINASE_DOM"/>
    <property type="match status" value="1"/>
</dbReference>
<dbReference type="Pfam" id="PF00069">
    <property type="entry name" value="Pkinase"/>
    <property type="match status" value="1"/>
</dbReference>
<dbReference type="Gene3D" id="1.10.510.10">
    <property type="entry name" value="Transferase(Phosphotransferase) domain 1"/>
    <property type="match status" value="1"/>
</dbReference>
<dbReference type="PROSITE" id="PS00108">
    <property type="entry name" value="PROTEIN_KINASE_ST"/>
    <property type="match status" value="1"/>
</dbReference>
<sequence length="526" mass="58779">MAETSAKELDYREVKSTADLPFEIPEPPNYDEKQIIVRVKSTSQNARRQLVMKKFYLEPEPGEGIDEMTKTLCRREAMALWHARHQHVIEVFMAFTIESGERSDGEGPYFGIIMENAEQGNISKHLACLKSADETKKISKWFECLANATAYIHSIGIRHRDIKPSNILLREDGTVLLADFGISKMGLGKTLSTTTPEGPRANTPKYAAPEVGEGGTRGPSVRIYRKKSSHASLVRVRVIIQVKLTLLLYARLASVQTESQKLIKACQKRNGYDEVMSLLKNEKNLETKGAMQQAASHGLLDVVEQFLVRGADVNQLDYCHQTALHCAAAYGHVGIVKLLLDKDARIDIKDEEDQLPIHCASGQGKLKVVEMLLDHDKTGTTVMKKDYYGQIPLHCAAKRGFTDVVRFLIGKMNENDAAVEVDARQRTALHLAAGYGSESVVRLLLDSVLYRDFVDMIDENNMTALHWATIGKQRNSSYIKVMEMLLEKGADVQIRGGAGPPDINRMADILLQEIEHHVGHSLQEYV</sequence>